<dbReference type="SMART" id="SM01328">
    <property type="entry name" value="zf-3CxxC"/>
    <property type="match status" value="1"/>
</dbReference>
<evidence type="ECO:0000256" key="4">
    <source>
        <dbReference type="ARBA" id="ARBA00022771"/>
    </source>
</evidence>
<dbReference type="GO" id="GO:0001580">
    <property type="term" value="P:detection of chemical stimulus involved in sensory perception of bitter taste"/>
    <property type="evidence" value="ECO:0000318"/>
    <property type="project" value="GO_Central"/>
</dbReference>
<evidence type="ECO:0000256" key="6">
    <source>
        <dbReference type="ARBA" id="ARBA00022989"/>
    </source>
</evidence>
<dbReference type="GO" id="GO:0051205">
    <property type="term" value="P:protein insertion into membrane"/>
    <property type="evidence" value="ECO:0000318"/>
    <property type="project" value="GO_Central"/>
</dbReference>
<evidence type="ECO:0000313" key="9">
    <source>
        <dbReference type="Proteomes" id="UP000186698"/>
    </source>
</evidence>
<keyword evidence="7" id="KW-0472">Membrane</keyword>
<proteinExistence type="predicted"/>
<dbReference type="OrthoDB" id="8121437at2759"/>
<name>A0A1L8GA76_XENLA</name>
<dbReference type="RefSeq" id="XP_041419191.1">
    <property type="nucleotide sequence ID" value="XM_041563257.1"/>
</dbReference>
<accession>A0A1L8GA76</accession>
<dbReference type="AlphaFoldDB" id="A0A1L8GA76"/>
<evidence type="ECO:0000256" key="2">
    <source>
        <dbReference type="ARBA" id="ARBA00022692"/>
    </source>
</evidence>
<evidence type="ECO:0000256" key="3">
    <source>
        <dbReference type="ARBA" id="ARBA00022723"/>
    </source>
</evidence>
<feature type="domain" description="3CxxC-type" evidence="8">
    <location>
        <begin position="47"/>
        <end position="159"/>
    </location>
</feature>
<evidence type="ECO:0000259" key="8">
    <source>
        <dbReference type="SMART" id="SM01328"/>
    </source>
</evidence>
<keyword evidence="2" id="KW-0812">Transmembrane</keyword>
<dbReference type="Proteomes" id="UP000186698">
    <property type="component" value="Chromosome 5L"/>
</dbReference>
<keyword evidence="3" id="KW-0479">Metal-binding</keyword>
<comment type="subcellular location">
    <subcellularLocation>
        <location evidence="1">Membrane</location>
        <topology evidence="1">Single-pass membrane protein</topology>
    </subcellularLocation>
</comment>
<dbReference type="PANTHER" id="PTHR14402:SF21">
    <property type="entry name" value="RECEPTOR (CHEMOSENSORY) TRANSPORTER PROTEIN 3 GENE A GENE 3 [PROVISIONAL]"/>
    <property type="match status" value="1"/>
</dbReference>
<keyword evidence="4" id="KW-0863">Zinc-finger</keyword>
<dbReference type="STRING" id="8355.A0A1L8GA76"/>
<dbReference type="CTD" id="121393789"/>
<evidence type="ECO:0000256" key="5">
    <source>
        <dbReference type="ARBA" id="ARBA00022833"/>
    </source>
</evidence>
<dbReference type="Pfam" id="PF13695">
    <property type="entry name" value="Zn_ribbon_3CxxC"/>
    <property type="match status" value="1"/>
</dbReference>
<reference evidence="10" key="1">
    <citation type="submission" date="2025-08" db="UniProtKB">
        <authorList>
            <consortium name="RefSeq"/>
        </authorList>
    </citation>
    <scope>IDENTIFICATION</scope>
    <source>
        <strain evidence="10">J_2021</strain>
        <tissue evidence="10">Erythrocytes</tissue>
    </source>
</reference>
<dbReference type="GO" id="GO:0016020">
    <property type="term" value="C:membrane"/>
    <property type="evidence" value="ECO:0007669"/>
    <property type="project" value="UniProtKB-SubCell"/>
</dbReference>
<dbReference type="GO" id="GO:0008270">
    <property type="term" value="F:zinc ion binding"/>
    <property type="evidence" value="ECO:0007669"/>
    <property type="project" value="UniProtKB-KW"/>
</dbReference>
<keyword evidence="5" id="KW-0862">Zinc</keyword>
<keyword evidence="6" id="KW-1133">Transmembrane helix</keyword>
<dbReference type="GeneID" id="121393789"/>
<evidence type="ECO:0000256" key="1">
    <source>
        <dbReference type="ARBA" id="ARBA00004167"/>
    </source>
</evidence>
<dbReference type="GO" id="GO:0006612">
    <property type="term" value="P:protein targeting to membrane"/>
    <property type="evidence" value="ECO:0000318"/>
    <property type="project" value="GO_Central"/>
</dbReference>
<gene>
    <name evidence="10" type="primary">LOC121393789</name>
</gene>
<evidence type="ECO:0000313" key="10">
    <source>
        <dbReference type="RefSeq" id="XP_041419191.1"/>
    </source>
</evidence>
<protein>
    <submittedName>
        <fullName evidence="10">Receptor-transporting protein 3-like</fullName>
    </submittedName>
</protein>
<dbReference type="PANTHER" id="PTHR14402">
    <property type="entry name" value="RECEPTOR TRANSPORTING PROTEIN"/>
    <property type="match status" value="1"/>
</dbReference>
<dbReference type="InterPro" id="IPR027377">
    <property type="entry name" value="ZAR1/RTP1-5-like_Znf-3CxxC"/>
</dbReference>
<dbReference type="GO" id="GO:0031849">
    <property type="term" value="F:olfactory receptor binding"/>
    <property type="evidence" value="ECO:0000318"/>
    <property type="project" value="GO_Central"/>
</dbReference>
<sequence length="197" mass="22495">MLRLAKGNDRWSDEFDNQIEELDTTDLWILHVIENSLPNGGLKYEQTTFGSFQCSYCRCQWSSANVHIMFLITLAQDRKCGIVKMKISRQSCEICNSGMMKTPQISHENIKRIMKNLVVKINRTFYEQEDYGRLSRSINYYRKPKGPHNIEHCEMCQQDEEKEGLSPFLAVAGVAVGIGALVLAGMAFSKTKDSSKK</sequence>
<dbReference type="PaxDb" id="8355-A0A1L8GA76"/>
<organism evidence="9 10">
    <name type="scientific">Xenopus laevis</name>
    <name type="common">African clawed frog</name>
    <dbReference type="NCBI Taxonomy" id="8355"/>
    <lineage>
        <taxon>Eukaryota</taxon>
        <taxon>Metazoa</taxon>
        <taxon>Chordata</taxon>
        <taxon>Craniata</taxon>
        <taxon>Vertebrata</taxon>
        <taxon>Euteleostomi</taxon>
        <taxon>Amphibia</taxon>
        <taxon>Batrachia</taxon>
        <taxon>Anura</taxon>
        <taxon>Pipoidea</taxon>
        <taxon>Pipidae</taxon>
        <taxon>Xenopodinae</taxon>
        <taxon>Xenopus</taxon>
        <taxon>Xenopus</taxon>
    </lineage>
</organism>
<keyword evidence="9" id="KW-1185">Reference proteome</keyword>
<dbReference type="KEGG" id="xla:121393789"/>
<dbReference type="OMA" id="NESAIIM"/>
<evidence type="ECO:0000256" key="7">
    <source>
        <dbReference type="ARBA" id="ARBA00023136"/>
    </source>
</evidence>
<dbReference type="InterPro" id="IPR026096">
    <property type="entry name" value="R-trans_p"/>
</dbReference>